<feature type="transmembrane region" description="Helical" evidence="1">
    <location>
        <begin position="100"/>
        <end position="119"/>
    </location>
</feature>
<dbReference type="InterPro" id="IPR049458">
    <property type="entry name" value="EpsG-like"/>
</dbReference>
<proteinExistence type="predicted"/>
<protein>
    <submittedName>
        <fullName evidence="2">EpsG family protein</fullName>
    </submittedName>
</protein>
<sequence>MATGLNLLLLLAVAIFGCWLIGTRPFDVGTDTSAYAGLYQRLGTGMVETRLEPGFVYLSYVLRQLGLGVVGYQAALFALLLGAATVATRRYFHYLGDTRGYFTLLSAALMLLLISPMFVNASINAIRQGIAAPLVFAALLSFHQRDWWKFALYGTLASSFHYSSLLYLAFAPVLLLRPDVQRYLAAAAFLCYVSGLSLIVVRTALPSLYQTVMEYTATTRFESGVRIDFAVFSIFWYALPHLLAPLVPRPYRERIKNSTAVYLVMLLPFFSIGWGFFSNRYLLPGWLAVSLILAAVLCHSRIALLRNPLLVRIGLVASCAVFYVLVTNVIVI</sequence>
<feature type="transmembrane region" description="Helical" evidence="1">
    <location>
        <begin position="283"/>
        <end position="302"/>
    </location>
</feature>
<comment type="caution">
    <text evidence="2">The sequence shown here is derived from an EMBL/GenBank/DDBJ whole genome shotgun (WGS) entry which is preliminary data.</text>
</comment>
<feature type="transmembrane region" description="Helical" evidence="1">
    <location>
        <begin position="259"/>
        <end position="277"/>
    </location>
</feature>
<keyword evidence="1" id="KW-0812">Transmembrane</keyword>
<dbReference type="Pfam" id="PF14897">
    <property type="entry name" value="EpsG"/>
    <property type="match status" value="1"/>
</dbReference>
<accession>A0ABV4HPL8</accession>
<feature type="transmembrane region" description="Helical" evidence="1">
    <location>
        <begin position="60"/>
        <end position="88"/>
    </location>
</feature>
<name>A0ABV4HPL8_9GAMM</name>
<keyword evidence="1" id="KW-1133">Transmembrane helix</keyword>
<gene>
    <name evidence="2" type="ORF">AB6713_08645</name>
</gene>
<feature type="transmembrane region" description="Helical" evidence="1">
    <location>
        <begin position="150"/>
        <end position="176"/>
    </location>
</feature>
<feature type="transmembrane region" description="Helical" evidence="1">
    <location>
        <begin position="225"/>
        <end position="247"/>
    </location>
</feature>
<evidence type="ECO:0000256" key="1">
    <source>
        <dbReference type="SAM" id="Phobius"/>
    </source>
</evidence>
<reference evidence="2 3" key="1">
    <citation type="submission" date="2024-07" db="EMBL/GenBank/DDBJ databases">
        <title>Luteimonas salilacus sp. nov., isolated from the shore soil of Salt Lake in Tibet of China.</title>
        <authorList>
            <person name="Zhang X."/>
            <person name="Li A."/>
        </authorList>
    </citation>
    <scope>NUCLEOTIDE SEQUENCE [LARGE SCALE GENOMIC DNA]</scope>
    <source>
        <strain evidence="2 3">B3-2-R+30</strain>
    </source>
</reference>
<dbReference type="Proteomes" id="UP001566331">
    <property type="component" value="Unassembled WGS sequence"/>
</dbReference>
<feature type="transmembrane region" description="Helical" evidence="1">
    <location>
        <begin position="183"/>
        <end position="205"/>
    </location>
</feature>
<dbReference type="RefSeq" id="WP_370561836.1">
    <property type="nucleotide sequence ID" value="NZ_JBFWIB010000001.1"/>
</dbReference>
<organism evidence="2 3">
    <name type="scientific">Luteimonas salinilitoris</name>
    <dbReference type="NCBI Taxonomy" id="3237697"/>
    <lineage>
        <taxon>Bacteria</taxon>
        <taxon>Pseudomonadati</taxon>
        <taxon>Pseudomonadota</taxon>
        <taxon>Gammaproteobacteria</taxon>
        <taxon>Lysobacterales</taxon>
        <taxon>Lysobacteraceae</taxon>
        <taxon>Luteimonas</taxon>
    </lineage>
</organism>
<evidence type="ECO:0000313" key="3">
    <source>
        <dbReference type="Proteomes" id="UP001566331"/>
    </source>
</evidence>
<evidence type="ECO:0000313" key="2">
    <source>
        <dbReference type="EMBL" id="MEZ0474686.1"/>
    </source>
</evidence>
<keyword evidence="3" id="KW-1185">Reference proteome</keyword>
<feature type="transmembrane region" description="Helical" evidence="1">
    <location>
        <begin position="309"/>
        <end position="331"/>
    </location>
</feature>
<keyword evidence="1" id="KW-0472">Membrane</keyword>
<dbReference type="EMBL" id="JBFWIC010000009">
    <property type="protein sequence ID" value="MEZ0474686.1"/>
    <property type="molecule type" value="Genomic_DNA"/>
</dbReference>